<dbReference type="PANTHER" id="PTHR24161">
    <property type="entry name" value="ANK_REP_REGION DOMAIN-CONTAINING PROTEIN-RELATED"/>
    <property type="match status" value="1"/>
</dbReference>
<dbReference type="EMBL" id="MN740696">
    <property type="protein sequence ID" value="QHU08408.1"/>
    <property type="molecule type" value="Genomic_DNA"/>
</dbReference>
<evidence type="ECO:0000313" key="2">
    <source>
        <dbReference type="EMBL" id="QHU08408.1"/>
    </source>
</evidence>
<protein>
    <submittedName>
        <fullName evidence="2">Uncharacterized protein</fullName>
    </submittedName>
</protein>
<evidence type="ECO:0000256" key="1">
    <source>
        <dbReference type="ARBA" id="ARBA00022737"/>
    </source>
</evidence>
<dbReference type="PANTHER" id="PTHR24161:SF124">
    <property type="entry name" value="TRANSIENT RECEPTOR POTENTIAL CHANNEL PYREXIA"/>
    <property type="match status" value="1"/>
</dbReference>
<dbReference type="AlphaFoldDB" id="A0A6C0JX11"/>
<keyword evidence="1" id="KW-0677">Repeat</keyword>
<proteinExistence type="predicted"/>
<accession>A0A6C0JX11</accession>
<name>A0A6C0JX11_9ZZZZ</name>
<dbReference type="SUPFAM" id="SSF48403">
    <property type="entry name" value="Ankyrin repeat"/>
    <property type="match status" value="1"/>
</dbReference>
<dbReference type="Gene3D" id="1.25.40.20">
    <property type="entry name" value="Ankyrin repeat-containing domain"/>
    <property type="match status" value="1"/>
</dbReference>
<dbReference type="Pfam" id="PF12796">
    <property type="entry name" value="Ank_2"/>
    <property type="match status" value="1"/>
</dbReference>
<organism evidence="2">
    <name type="scientific">viral metagenome</name>
    <dbReference type="NCBI Taxonomy" id="1070528"/>
    <lineage>
        <taxon>unclassified sequences</taxon>
        <taxon>metagenomes</taxon>
        <taxon>organismal metagenomes</taxon>
    </lineage>
</organism>
<sequence length="133" mass="14798">MNYLLYMDDFTRACKDGDIATATRLLPSVDPSSPDNWGIHMASFYGHLDVVRLLLEDPRVDPSSSSNYALRWASANGHLVVVQLLLTDSRVDSSALGNAAMNWAKQSGHTEIADLLTEHMYRLDGPEYTKNIL</sequence>
<dbReference type="InterPro" id="IPR036770">
    <property type="entry name" value="Ankyrin_rpt-contain_sf"/>
</dbReference>
<reference evidence="2" key="1">
    <citation type="journal article" date="2020" name="Nature">
        <title>Giant virus diversity and host interactions through global metagenomics.</title>
        <authorList>
            <person name="Schulz F."/>
            <person name="Roux S."/>
            <person name="Paez-Espino D."/>
            <person name="Jungbluth S."/>
            <person name="Walsh D.A."/>
            <person name="Denef V.J."/>
            <person name="McMahon K.D."/>
            <person name="Konstantinidis K.T."/>
            <person name="Eloe-Fadrosh E.A."/>
            <person name="Kyrpides N.C."/>
            <person name="Woyke T."/>
        </authorList>
    </citation>
    <scope>NUCLEOTIDE SEQUENCE</scope>
    <source>
        <strain evidence="2">GVMAG-S-1062768-28</strain>
    </source>
</reference>
<dbReference type="InterPro" id="IPR002110">
    <property type="entry name" value="Ankyrin_rpt"/>
</dbReference>